<comment type="subcellular location">
    <subcellularLocation>
        <location evidence="1">Cytoplasm</location>
        <location evidence="1">Cytoskeleton</location>
        <location evidence="1">Cilium axoneme</location>
    </subcellularLocation>
</comment>
<comment type="caution">
    <text evidence="18">The sequence shown here is derived from an EMBL/GenBank/DDBJ whole genome shotgun (WGS) entry which is preliminary data.</text>
</comment>
<dbReference type="Gene3D" id="1.10.8.720">
    <property type="entry name" value="Region D6 of dynein motor"/>
    <property type="match status" value="1"/>
</dbReference>
<evidence type="ECO:0000256" key="2">
    <source>
        <dbReference type="ARBA" id="ARBA00008887"/>
    </source>
</evidence>
<sequence>MKYMISFEFNNRAIKLGTKEIPFHPDFQLILHTKLSNPRFGPEIQAQTTIIDFGVTTEGLADQLLAEVVSKERPDLEESKDRLTKEQNEFAITLKSLEESLLSKLSEAEGNLVGDVTLVESLESTKAMAAEIQVKSVESHRTETEINVAREIYRDVADRAALVYFVVQDLATLSPMYLFSLKAVKEVFHKAIDKCPATDDVGDRVKLLVDTITLAVFRYVSRGLFESHKTVLAAHLTFQILRLQNKIPGDASEFLLHQTLEDSTLESPVEFMSAHAWAAIRALSSLDEFQGLDRDMEASPKRWRKFLDSEFPEKEALPQEWKNRASSFHKLCIVRCLRPDRIVYAIRDFVAEILGPTFVNSRSNDLDDILNECGSKTPILFILSPGVDPLHDLEACGHKRGFTTASGNFQNVSLGQGQESIAEQTMDTGAASGHWVVLQNIHLAKTWLHRLEKKLEEINTTEVHEEYRLFLSANPPEEVAGVDTKLIPPGVLESCLKVTNEPPKGMQANLHKALDNFSQETFDSSAREGEFKSLLFTLCYFHAVLTERKKFGSQGWNFPYPFNDSDLLISANVLHNHLDSEGGRSAVIPWDDLRFLFGEIMYGGHITDDKDRKVCSAYLNRFFNSEQLEADYPLCPGFGMPSAMDYESYHRYVDENLPGESPAMYGLHSNAEIGCLTDASNSLLRALHLLEPSTVDSNDSPLLNPVEVSVSAAPNEEKIRQISEDILEKIPGEFPMADLYGKVSEESCVVPFTAVALQECERMNVLLQEVSTSLRDIERGLKGDLPWNEEMDDLGEALASDAVPQAWAAKAYPSLLPLGSWFTDLLQRYKALHHWVSSEFALPPTMWLGGLFSPQSFLTAVIQTSGRKHDLPLDKLSIHCEVTKKMADEFILTPREGANICGLYMEGGRWDFAGGCIVDPLLKDLHPPMPVICLKSVLSDKVDVRNSYGCPVYRTRQRGATFVWEFPLKTNEPPEKWVIAGTALLLQV</sequence>
<dbReference type="InterPro" id="IPR043160">
    <property type="entry name" value="Dynein_C_barrel"/>
</dbReference>
<dbReference type="Proteomes" id="UP000887013">
    <property type="component" value="Unassembled WGS sequence"/>
</dbReference>
<dbReference type="Pfam" id="PF03028">
    <property type="entry name" value="Dynein_heavy"/>
    <property type="match status" value="1"/>
</dbReference>
<dbReference type="GO" id="GO:0051959">
    <property type="term" value="F:dynein light intermediate chain binding"/>
    <property type="evidence" value="ECO:0007669"/>
    <property type="project" value="InterPro"/>
</dbReference>
<feature type="domain" description="Dynein heavy chain C-terminal" evidence="17">
    <location>
        <begin position="680"/>
        <end position="986"/>
    </location>
</feature>
<proteinExistence type="inferred from homology"/>
<reference evidence="18" key="1">
    <citation type="submission" date="2020-08" db="EMBL/GenBank/DDBJ databases">
        <title>Multicomponent nature underlies the extraordinary mechanical properties of spider dragline silk.</title>
        <authorList>
            <person name="Kono N."/>
            <person name="Nakamura H."/>
            <person name="Mori M."/>
            <person name="Yoshida Y."/>
            <person name="Ohtoshi R."/>
            <person name="Malay A.D."/>
            <person name="Moran D.A.P."/>
            <person name="Tomita M."/>
            <person name="Numata K."/>
            <person name="Arakawa K."/>
        </authorList>
    </citation>
    <scope>NUCLEOTIDE SEQUENCE</scope>
</reference>
<name>A0A8X6UII5_NEPPI</name>
<evidence type="ECO:0000256" key="10">
    <source>
        <dbReference type="ARBA" id="ARBA00023175"/>
    </source>
</evidence>
<dbReference type="Pfam" id="PF18198">
    <property type="entry name" value="AAA_lid_11"/>
    <property type="match status" value="1"/>
</dbReference>
<dbReference type="AlphaFoldDB" id="A0A8X6UII5"/>
<dbReference type="Gene3D" id="3.40.50.300">
    <property type="entry name" value="P-loop containing nucleotide triphosphate hydrolases"/>
    <property type="match status" value="2"/>
</dbReference>
<evidence type="ECO:0000313" key="18">
    <source>
        <dbReference type="EMBL" id="GFU37025.1"/>
    </source>
</evidence>
<keyword evidence="7" id="KW-0243">Dynein</keyword>
<evidence type="ECO:0000256" key="8">
    <source>
        <dbReference type="ARBA" id="ARBA00023054"/>
    </source>
</evidence>
<dbReference type="InterPro" id="IPR026983">
    <property type="entry name" value="DHC"/>
</dbReference>
<feature type="domain" description="Dynein heavy chain region D6 P-loop" evidence="14">
    <location>
        <begin position="375"/>
        <end position="499"/>
    </location>
</feature>
<keyword evidence="19" id="KW-1185">Reference proteome</keyword>
<evidence type="ECO:0000313" key="19">
    <source>
        <dbReference type="Proteomes" id="UP000887013"/>
    </source>
</evidence>
<dbReference type="GO" id="GO:0007018">
    <property type="term" value="P:microtubule-based movement"/>
    <property type="evidence" value="ECO:0007669"/>
    <property type="project" value="InterPro"/>
</dbReference>
<dbReference type="InterPro" id="IPR041658">
    <property type="entry name" value="AAA_lid_11"/>
</dbReference>
<dbReference type="FunFam" id="3.40.50.300:FF:000153">
    <property type="entry name" value="Dynein axonemal heavy chain 1"/>
    <property type="match status" value="1"/>
</dbReference>
<dbReference type="EMBL" id="BMAW01130941">
    <property type="protein sequence ID" value="GFU37025.1"/>
    <property type="molecule type" value="Genomic_DNA"/>
</dbReference>
<dbReference type="FunFam" id="1.10.8.1220:FF:000001">
    <property type="entry name" value="Dynein axonemal heavy chain 5"/>
    <property type="match status" value="1"/>
</dbReference>
<dbReference type="InterPro" id="IPR035706">
    <property type="entry name" value="AAA_9"/>
</dbReference>
<dbReference type="Pfam" id="PF12781">
    <property type="entry name" value="AAA_9"/>
    <property type="match status" value="1"/>
</dbReference>
<organism evidence="18 19">
    <name type="scientific">Nephila pilipes</name>
    <name type="common">Giant wood spider</name>
    <name type="synonym">Nephila maculata</name>
    <dbReference type="NCBI Taxonomy" id="299642"/>
    <lineage>
        <taxon>Eukaryota</taxon>
        <taxon>Metazoa</taxon>
        <taxon>Ecdysozoa</taxon>
        <taxon>Arthropoda</taxon>
        <taxon>Chelicerata</taxon>
        <taxon>Arachnida</taxon>
        <taxon>Araneae</taxon>
        <taxon>Araneomorphae</taxon>
        <taxon>Entelegynae</taxon>
        <taxon>Araneoidea</taxon>
        <taxon>Nephilidae</taxon>
        <taxon>Nephila</taxon>
    </lineage>
</organism>
<feature type="coiled-coil region" evidence="13">
    <location>
        <begin position="66"/>
        <end position="100"/>
    </location>
</feature>
<keyword evidence="11" id="KW-0206">Cytoskeleton</keyword>
<comment type="similarity">
    <text evidence="2">Belongs to the dynein heavy chain family.</text>
</comment>
<keyword evidence="5" id="KW-0547">Nucleotide-binding</keyword>
<dbReference type="FunFam" id="1.10.8.720:FF:000002">
    <property type="entry name" value="Dynein heavy chain 9, axonemal"/>
    <property type="match status" value="1"/>
</dbReference>
<protein>
    <submittedName>
        <fullName evidence="18">Dynein heavy chain 9, axonemal</fullName>
    </submittedName>
</protein>
<dbReference type="OrthoDB" id="447173at2759"/>
<evidence type="ECO:0000256" key="3">
    <source>
        <dbReference type="ARBA" id="ARBA00022490"/>
    </source>
</evidence>
<dbReference type="FunFam" id="3.10.490.20:FF:000009">
    <property type="entry name" value="Dynein heavy chain 4"/>
    <property type="match status" value="1"/>
</dbReference>
<evidence type="ECO:0000259" key="15">
    <source>
        <dbReference type="Pfam" id="PF12781"/>
    </source>
</evidence>
<dbReference type="InterPro" id="IPR041228">
    <property type="entry name" value="Dynein_C"/>
</dbReference>
<keyword evidence="3" id="KW-0963">Cytoplasm</keyword>
<dbReference type="GO" id="GO:0005930">
    <property type="term" value="C:axoneme"/>
    <property type="evidence" value="ECO:0007669"/>
    <property type="project" value="UniProtKB-SubCell"/>
</dbReference>
<evidence type="ECO:0000259" key="16">
    <source>
        <dbReference type="Pfam" id="PF18198"/>
    </source>
</evidence>
<evidence type="ECO:0000259" key="17">
    <source>
        <dbReference type="Pfam" id="PF18199"/>
    </source>
</evidence>
<keyword evidence="6" id="KW-0067">ATP-binding</keyword>
<dbReference type="GO" id="GO:0005524">
    <property type="term" value="F:ATP binding"/>
    <property type="evidence" value="ECO:0007669"/>
    <property type="project" value="UniProtKB-KW"/>
</dbReference>
<keyword evidence="4" id="KW-0493">Microtubule</keyword>
<dbReference type="GO" id="GO:0045505">
    <property type="term" value="F:dynein intermediate chain binding"/>
    <property type="evidence" value="ECO:0007669"/>
    <property type="project" value="InterPro"/>
</dbReference>
<dbReference type="Gene3D" id="1.20.1270.280">
    <property type="match status" value="1"/>
</dbReference>
<evidence type="ECO:0000256" key="4">
    <source>
        <dbReference type="ARBA" id="ARBA00022701"/>
    </source>
</evidence>
<evidence type="ECO:0000256" key="13">
    <source>
        <dbReference type="SAM" id="Coils"/>
    </source>
</evidence>
<feature type="domain" description="Dynein heavy chain ATP-binding dynein motor region" evidence="15">
    <location>
        <begin position="10"/>
        <end position="132"/>
    </location>
</feature>
<dbReference type="InterPro" id="IPR042219">
    <property type="entry name" value="AAA_lid_11_sf"/>
</dbReference>
<evidence type="ECO:0000256" key="1">
    <source>
        <dbReference type="ARBA" id="ARBA00004430"/>
    </source>
</evidence>
<keyword evidence="12" id="KW-0966">Cell projection</keyword>
<evidence type="ECO:0000256" key="12">
    <source>
        <dbReference type="ARBA" id="ARBA00023273"/>
    </source>
</evidence>
<evidence type="ECO:0000256" key="7">
    <source>
        <dbReference type="ARBA" id="ARBA00023017"/>
    </source>
</evidence>
<dbReference type="GO" id="GO:0008569">
    <property type="term" value="F:minus-end-directed microtubule motor activity"/>
    <property type="evidence" value="ECO:0007669"/>
    <property type="project" value="InterPro"/>
</dbReference>
<dbReference type="PANTHER" id="PTHR46961">
    <property type="entry name" value="DYNEIN HEAVY CHAIN 1, AXONEMAL-LIKE PROTEIN"/>
    <property type="match status" value="1"/>
</dbReference>
<keyword evidence="8 13" id="KW-0175">Coiled coil</keyword>
<evidence type="ECO:0000256" key="5">
    <source>
        <dbReference type="ARBA" id="ARBA00022741"/>
    </source>
</evidence>
<feature type="domain" description="Dynein heavy chain AAA lid" evidence="16">
    <location>
        <begin position="531"/>
        <end position="671"/>
    </location>
</feature>
<evidence type="ECO:0000256" key="6">
    <source>
        <dbReference type="ARBA" id="ARBA00022840"/>
    </source>
</evidence>
<keyword evidence="10" id="KW-0505">Motor protein</keyword>
<dbReference type="Gene3D" id="6.10.140.1060">
    <property type="match status" value="1"/>
</dbReference>
<evidence type="ECO:0000256" key="9">
    <source>
        <dbReference type="ARBA" id="ARBA00023069"/>
    </source>
</evidence>
<dbReference type="InterPro" id="IPR004273">
    <property type="entry name" value="Dynein_heavy_D6_P-loop"/>
</dbReference>
<evidence type="ECO:0000256" key="11">
    <source>
        <dbReference type="ARBA" id="ARBA00023212"/>
    </source>
</evidence>
<dbReference type="Pfam" id="PF18199">
    <property type="entry name" value="Dynein_C"/>
    <property type="match status" value="1"/>
</dbReference>
<dbReference type="Gene3D" id="3.10.490.20">
    <property type="match status" value="1"/>
</dbReference>
<gene>
    <name evidence="18" type="primary">DNAH9</name>
    <name evidence="18" type="ORF">NPIL_601291</name>
</gene>
<keyword evidence="9" id="KW-0969">Cilium</keyword>
<dbReference type="Gene3D" id="1.10.8.1220">
    <property type="match status" value="1"/>
</dbReference>
<dbReference type="GO" id="GO:0030286">
    <property type="term" value="C:dynein complex"/>
    <property type="evidence" value="ECO:0007669"/>
    <property type="project" value="UniProtKB-KW"/>
</dbReference>
<accession>A0A8X6UII5</accession>
<evidence type="ECO:0000259" key="14">
    <source>
        <dbReference type="Pfam" id="PF03028"/>
    </source>
</evidence>
<dbReference type="GO" id="GO:0005874">
    <property type="term" value="C:microtubule"/>
    <property type="evidence" value="ECO:0007669"/>
    <property type="project" value="UniProtKB-KW"/>
</dbReference>
<dbReference type="InterPro" id="IPR027417">
    <property type="entry name" value="P-loop_NTPase"/>
</dbReference>
<dbReference type="PANTHER" id="PTHR46961:SF20">
    <property type="entry name" value="LOW QUALITY PROTEIN: DYNEIN BETA CHAIN, CILIARY-LIKE"/>
    <property type="match status" value="1"/>
</dbReference>